<dbReference type="Pfam" id="PF00754">
    <property type="entry name" value="F5_F8_type_C"/>
    <property type="match status" value="1"/>
</dbReference>
<dbReference type="SUPFAM" id="SSF51445">
    <property type="entry name" value="(Trans)glycosidases"/>
    <property type="match status" value="1"/>
</dbReference>
<gene>
    <name evidence="3" type="ORF">PRIO_1196</name>
</gene>
<dbReference type="InterPro" id="IPR017853">
    <property type="entry name" value="GH"/>
</dbReference>
<dbReference type="Gene3D" id="2.60.120.260">
    <property type="entry name" value="Galactose-binding domain-like"/>
    <property type="match status" value="1"/>
</dbReference>
<dbReference type="STRING" id="483937.AMQ84_24330"/>
<dbReference type="PROSITE" id="PS50853">
    <property type="entry name" value="FN3"/>
    <property type="match status" value="1"/>
</dbReference>
<dbReference type="Gene3D" id="3.20.20.80">
    <property type="entry name" value="Glycosidases"/>
    <property type="match status" value="1"/>
</dbReference>
<dbReference type="InterPro" id="IPR000421">
    <property type="entry name" value="FA58C"/>
</dbReference>
<feature type="domain" description="F5/8 type C" evidence="1">
    <location>
        <begin position="755"/>
        <end position="893"/>
    </location>
</feature>
<dbReference type="HOGENOM" id="CLU_336119_0_0_9"/>
<accession>A0A0E3WGI8</accession>
<dbReference type="EMBL" id="LN831776">
    <property type="protein sequence ID" value="CQR53124.1"/>
    <property type="molecule type" value="Genomic_DNA"/>
</dbReference>
<proteinExistence type="predicted"/>
<dbReference type="InterPro" id="IPR036116">
    <property type="entry name" value="FN3_sf"/>
</dbReference>
<dbReference type="AlphaFoldDB" id="A0A0E3WGI8"/>
<dbReference type="KEGG" id="pri:PRIO_1196"/>
<evidence type="ECO:0008006" key="5">
    <source>
        <dbReference type="Google" id="ProtNLM"/>
    </source>
</evidence>
<evidence type="ECO:0000259" key="2">
    <source>
        <dbReference type="PROSITE" id="PS50853"/>
    </source>
</evidence>
<dbReference type="PATRIC" id="fig|1073571.4.peg.1238"/>
<sequence>MRARTKKKTRKPLHLLLKFAALAILFLLSISVFGEDGTNKGKVEVDMSELSAANDAGPELPEGTTLWQLGRHDGSDAEFAETGASDGDEVINIASPALKASALQSIPSGLRGDTNPELRIKYKLDEIPENGVLFRVSILDAYKSVPQMSVFSNRQLSGIIQIAGIAGTDSKYNFRKTYELYIPKEQLVAGINELKLRTTRGMYSSDMEDKYNWWTWDNLSLEALKTPIKEPIHGSYTLTGTMVNNKQFYFDEGAVTHLPYIMKWLGVAYSGNIMRTSCASDVGRSCSNMEEYYKVLKDYNMQAVALYLYTGDIKLNEDGSLPETAEKKLTDYFEKYSPYFQYYEVDNEPGLFNRSKAVNLAIADWLNKKGKTIAPHLQTVAPGWAYWPDYSDDSCGNQKGTVRQCGDPDGWERDPKQRDELEEVTDLTNGHSYGDSYIFSNGGSFTENLKTFGGAADGLGKKMLTTEFGTSDSHVDAYQYGASERTAAVFDRIMRAHIGYADMFVQHAAFFKNFSLFKYGFNLEDHDPVKTEIYYTKKGEDSRVSIMRRLDLAYATHGAPLSYEITNKDALADKLVYVRAVDTSTLEPLAGTGATSNKVLVNFVNFEETPQTVTVKVKMPKKTVYEGERFGNGDTYEEARSYVSGKSAAPTLEFNETLAPGEAVQYILEPSSEVADVAPQGLKAAAVKGPSVKLNWLEAPGASYEVLRADGSGSDLKVIATGIKQTEYTDGKLQEGTLYTYAVRTAGSSVVSEKTQITATGLVPLDRSEWKVSSNVNTQASNPANAIDGDRRTRWDTGKHQASGEYIQIDLGGVHSVEAIDLDYTLSSYDYPRGYELYISDDARSWNKIASGKGKLEMTKIVFPAVKTRYLRILQTGSGGNYWSIQEMQVYSRE</sequence>
<evidence type="ECO:0000313" key="3">
    <source>
        <dbReference type="EMBL" id="CQR53124.1"/>
    </source>
</evidence>
<dbReference type="SUPFAM" id="SSF49265">
    <property type="entry name" value="Fibronectin type III"/>
    <property type="match status" value="1"/>
</dbReference>
<feature type="domain" description="Fibronectin type-III" evidence="2">
    <location>
        <begin position="678"/>
        <end position="766"/>
    </location>
</feature>
<dbReference type="InterPro" id="IPR008979">
    <property type="entry name" value="Galactose-bd-like_sf"/>
</dbReference>
<dbReference type="Gene3D" id="2.60.40.10">
    <property type="entry name" value="Immunoglobulins"/>
    <property type="match status" value="1"/>
</dbReference>
<dbReference type="InterPro" id="IPR013783">
    <property type="entry name" value="Ig-like_fold"/>
</dbReference>
<name>A0A0E3WGI8_9BACL</name>
<organism evidence="3 4">
    <name type="scientific">Paenibacillus riograndensis SBR5</name>
    <dbReference type="NCBI Taxonomy" id="1073571"/>
    <lineage>
        <taxon>Bacteria</taxon>
        <taxon>Bacillati</taxon>
        <taxon>Bacillota</taxon>
        <taxon>Bacilli</taxon>
        <taxon>Bacillales</taxon>
        <taxon>Paenibacillaceae</taxon>
        <taxon>Paenibacillus</taxon>
        <taxon>Paenibacillus sonchi group</taxon>
    </lineage>
</organism>
<evidence type="ECO:0000259" key="1">
    <source>
        <dbReference type="PROSITE" id="PS50022"/>
    </source>
</evidence>
<dbReference type="CDD" id="cd00063">
    <property type="entry name" value="FN3"/>
    <property type="match status" value="1"/>
</dbReference>
<reference evidence="4" key="1">
    <citation type="submission" date="2015-03" db="EMBL/GenBank/DDBJ databases">
        <authorList>
            <person name="Wibberg D."/>
        </authorList>
    </citation>
    <scope>NUCLEOTIDE SEQUENCE [LARGE SCALE GENOMIC DNA]</scope>
</reference>
<evidence type="ECO:0000313" key="4">
    <source>
        <dbReference type="Proteomes" id="UP000033163"/>
    </source>
</evidence>
<dbReference type="Proteomes" id="UP000033163">
    <property type="component" value="Chromosome I"/>
</dbReference>
<dbReference type="SUPFAM" id="SSF49785">
    <property type="entry name" value="Galactose-binding domain-like"/>
    <property type="match status" value="2"/>
</dbReference>
<dbReference type="PROSITE" id="PS50022">
    <property type="entry name" value="FA58C_3"/>
    <property type="match status" value="1"/>
</dbReference>
<dbReference type="InterPro" id="IPR003961">
    <property type="entry name" value="FN3_dom"/>
</dbReference>
<protein>
    <recommendedName>
        <fullName evidence="5">F5/8 type C domain-containing protein</fullName>
    </recommendedName>
</protein>